<evidence type="ECO:0000313" key="1">
    <source>
        <dbReference type="EMBL" id="DAE02141.1"/>
    </source>
</evidence>
<reference evidence="1" key="1">
    <citation type="journal article" date="2021" name="Proc. Natl. Acad. Sci. U.S.A.">
        <title>A Catalog of Tens of Thousands of Viruses from Human Metagenomes Reveals Hidden Associations with Chronic Diseases.</title>
        <authorList>
            <person name="Tisza M.J."/>
            <person name="Buck C.B."/>
        </authorList>
    </citation>
    <scope>NUCLEOTIDE SEQUENCE</scope>
    <source>
        <strain evidence="1">Ct0106</strain>
    </source>
</reference>
<protein>
    <submittedName>
        <fullName evidence="1">Uncharacterized protein</fullName>
    </submittedName>
</protein>
<proteinExistence type="predicted"/>
<name>A0A8S5P683_9CAUD</name>
<organism evidence="1">
    <name type="scientific">Siphoviridae sp. ct0106</name>
    <dbReference type="NCBI Taxonomy" id="2825290"/>
    <lineage>
        <taxon>Viruses</taxon>
        <taxon>Duplodnaviria</taxon>
        <taxon>Heunggongvirae</taxon>
        <taxon>Uroviricota</taxon>
        <taxon>Caudoviricetes</taxon>
    </lineage>
</organism>
<dbReference type="EMBL" id="BK015341">
    <property type="protein sequence ID" value="DAE02141.1"/>
    <property type="molecule type" value="Genomic_DNA"/>
</dbReference>
<sequence length="103" mass="11697">MRGQPHFPNLHAIRAPKTRSGRSLGVGGVIPWGYWERFLCCWLFRCRDFWCLCWSRTFCCVGVRVVCVLCWLCVSCVRVRVLGCVCVRVFDGAGHAGVCVLWG</sequence>
<accession>A0A8S5P683</accession>